<evidence type="ECO:0000256" key="5">
    <source>
        <dbReference type="ARBA" id="ARBA00034313"/>
    </source>
</evidence>
<gene>
    <name evidence="7" type="ORF">QBC37DRAFT_328052</name>
</gene>
<feature type="transmembrane region" description="Helical" evidence="6">
    <location>
        <begin position="68"/>
        <end position="88"/>
    </location>
</feature>
<comment type="subcellular location">
    <subcellularLocation>
        <location evidence="1">Membrane</location>
        <topology evidence="1">Multi-pass membrane protein</topology>
    </subcellularLocation>
</comment>
<keyword evidence="3 6" id="KW-1133">Transmembrane helix</keyword>
<evidence type="ECO:0000313" key="7">
    <source>
        <dbReference type="EMBL" id="KAK4207034.1"/>
    </source>
</evidence>
<feature type="transmembrane region" description="Helical" evidence="6">
    <location>
        <begin position="103"/>
        <end position="122"/>
    </location>
</feature>
<dbReference type="PANTHER" id="PTHR35042">
    <property type="entry name" value="ANTHRONE OXYGENASE ENCC"/>
    <property type="match status" value="1"/>
</dbReference>
<comment type="similarity">
    <text evidence="5">Belongs to the anthrone oxygenase family.</text>
</comment>
<dbReference type="InterPro" id="IPR013901">
    <property type="entry name" value="Anthrone_oxy"/>
</dbReference>
<accession>A0AAN6XUA3</accession>
<sequence length="185" mass="20115">MSQPTPTFTTTSPSSLIRLLQGITPLLSSFTTGLSLSLSVILVPRLLESPSPLILRQWLSAFHQGKKLIPGLSILSSLGYFLLSWWHFHPSGGSSTNGRLSKIYLLAGVATLSIVPYTRIIMWPTNLKLMAKEEEFSSWGVDHVLVTEEEEKGAKYLVDHWGLLNLGRAGLVGLAAVLGLGAGYI</sequence>
<evidence type="ECO:0000256" key="6">
    <source>
        <dbReference type="SAM" id="Phobius"/>
    </source>
</evidence>
<keyword evidence="8" id="KW-1185">Reference proteome</keyword>
<evidence type="ECO:0000256" key="1">
    <source>
        <dbReference type="ARBA" id="ARBA00004141"/>
    </source>
</evidence>
<protein>
    <submittedName>
        <fullName evidence="7">N-acetyltransferase</fullName>
    </submittedName>
</protein>
<evidence type="ECO:0000313" key="8">
    <source>
        <dbReference type="Proteomes" id="UP001301769"/>
    </source>
</evidence>
<keyword evidence="2 6" id="KW-0812">Transmembrane</keyword>
<reference evidence="7" key="1">
    <citation type="journal article" date="2023" name="Mol. Phylogenet. Evol.">
        <title>Genome-scale phylogeny and comparative genomics of the fungal order Sordariales.</title>
        <authorList>
            <person name="Hensen N."/>
            <person name="Bonometti L."/>
            <person name="Westerberg I."/>
            <person name="Brannstrom I.O."/>
            <person name="Guillou S."/>
            <person name="Cros-Aarteil S."/>
            <person name="Calhoun S."/>
            <person name="Haridas S."/>
            <person name="Kuo A."/>
            <person name="Mondo S."/>
            <person name="Pangilinan J."/>
            <person name="Riley R."/>
            <person name="LaButti K."/>
            <person name="Andreopoulos B."/>
            <person name="Lipzen A."/>
            <person name="Chen C."/>
            <person name="Yan M."/>
            <person name="Daum C."/>
            <person name="Ng V."/>
            <person name="Clum A."/>
            <person name="Steindorff A."/>
            <person name="Ohm R.A."/>
            <person name="Martin F."/>
            <person name="Silar P."/>
            <person name="Natvig D.O."/>
            <person name="Lalanne C."/>
            <person name="Gautier V."/>
            <person name="Ament-Velasquez S.L."/>
            <person name="Kruys A."/>
            <person name="Hutchinson M.I."/>
            <person name="Powell A.J."/>
            <person name="Barry K."/>
            <person name="Miller A.N."/>
            <person name="Grigoriev I.V."/>
            <person name="Debuchy R."/>
            <person name="Gladieux P."/>
            <person name="Hiltunen Thoren M."/>
            <person name="Johannesson H."/>
        </authorList>
    </citation>
    <scope>NUCLEOTIDE SEQUENCE</scope>
    <source>
        <strain evidence="7">PSN293</strain>
    </source>
</reference>
<dbReference type="GO" id="GO:0016020">
    <property type="term" value="C:membrane"/>
    <property type="evidence" value="ECO:0007669"/>
    <property type="project" value="UniProtKB-SubCell"/>
</dbReference>
<evidence type="ECO:0000256" key="3">
    <source>
        <dbReference type="ARBA" id="ARBA00022989"/>
    </source>
</evidence>
<dbReference type="EMBL" id="MU858325">
    <property type="protein sequence ID" value="KAK4207034.1"/>
    <property type="molecule type" value="Genomic_DNA"/>
</dbReference>
<keyword evidence="4 6" id="KW-0472">Membrane</keyword>
<dbReference type="Pfam" id="PF08592">
    <property type="entry name" value="Anthrone_oxy"/>
    <property type="match status" value="1"/>
</dbReference>
<evidence type="ECO:0000256" key="2">
    <source>
        <dbReference type="ARBA" id="ARBA00022692"/>
    </source>
</evidence>
<comment type="caution">
    <text evidence="7">The sequence shown here is derived from an EMBL/GenBank/DDBJ whole genome shotgun (WGS) entry which is preliminary data.</text>
</comment>
<reference evidence="7" key="2">
    <citation type="submission" date="2023-05" db="EMBL/GenBank/DDBJ databases">
        <authorList>
            <consortium name="Lawrence Berkeley National Laboratory"/>
            <person name="Steindorff A."/>
            <person name="Hensen N."/>
            <person name="Bonometti L."/>
            <person name="Westerberg I."/>
            <person name="Brannstrom I.O."/>
            <person name="Guillou S."/>
            <person name="Cros-Aarteil S."/>
            <person name="Calhoun S."/>
            <person name="Haridas S."/>
            <person name="Kuo A."/>
            <person name="Mondo S."/>
            <person name="Pangilinan J."/>
            <person name="Riley R."/>
            <person name="Labutti K."/>
            <person name="Andreopoulos B."/>
            <person name="Lipzen A."/>
            <person name="Chen C."/>
            <person name="Yanf M."/>
            <person name="Daum C."/>
            <person name="Ng V."/>
            <person name="Clum A."/>
            <person name="Ohm R."/>
            <person name="Martin F."/>
            <person name="Silar P."/>
            <person name="Natvig D."/>
            <person name="Lalanne C."/>
            <person name="Gautier V."/>
            <person name="Ament-Velasquez S.L."/>
            <person name="Kruys A."/>
            <person name="Hutchinson M.I."/>
            <person name="Powell A.J."/>
            <person name="Barry K."/>
            <person name="Miller A.N."/>
            <person name="Grigoriev I.V."/>
            <person name="Debuchy R."/>
            <person name="Gladieux P."/>
            <person name="Thoren M.H."/>
            <person name="Johannesson H."/>
        </authorList>
    </citation>
    <scope>NUCLEOTIDE SEQUENCE</scope>
    <source>
        <strain evidence="7">PSN293</strain>
    </source>
</reference>
<dbReference type="AlphaFoldDB" id="A0AAN6XUA3"/>
<dbReference type="Proteomes" id="UP001301769">
    <property type="component" value="Unassembled WGS sequence"/>
</dbReference>
<evidence type="ECO:0000256" key="4">
    <source>
        <dbReference type="ARBA" id="ARBA00023136"/>
    </source>
</evidence>
<proteinExistence type="inferred from homology"/>
<name>A0AAN6XUA3_9PEZI</name>
<dbReference type="PANTHER" id="PTHR35042:SF1">
    <property type="entry name" value="DUF1772-DOMAIN-CONTAINING PROTEIN"/>
    <property type="match status" value="1"/>
</dbReference>
<organism evidence="7 8">
    <name type="scientific">Rhypophila decipiens</name>
    <dbReference type="NCBI Taxonomy" id="261697"/>
    <lineage>
        <taxon>Eukaryota</taxon>
        <taxon>Fungi</taxon>
        <taxon>Dikarya</taxon>
        <taxon>Ascomycota</taxon>
        <taxon>Pezizomycotina</taxon>
        <taxon>Sordariomycetes</taxon>
        <taxon>Sordariomycetidae</taxon>
        <taxon>Sordariales</taxon>
        <taxon>Naviculisporaceae</taxon>
        <taxon>Rhypophila</taxon>
    </lineage>
</organism>